<feature type="transmembrane region" description="Helical" evidence="1">
    <location>
        <begin position="6"/>
        <end position="24"/>
    </location>
</feature>
<evidence type="ECO:0000259" key="2">
    <source>
        <dbReference type="Pfam" id="PF00561"/>
    </source>
</evidence>
<keyword evidence="1" id="KW-0812">Transmembrane</keyword>
<dbReference type="Pfam" id="PF00561">
    <property type="entry name" value="Abhydrolase_1"/>
    <property type="match status" value="1"/>
</dbReference>
<reference evidence="3 4" key="1">
    <citation type="journal article" date="2019" name="Environ. Microbiol.">
        <title>Species interactions and distinct microbial communities in high Arctic permafrost affected cryosols are associated with the CH4 and CO2 gas fluxes.</title>
        <authorList>
            <person name="Altshuler I."/>
            <person name="Hamel J."/>
            <person name="Turney S."/>
            <person name="Magnuson E."/>
            <person name="Levesque R."/>
            <person name="Greer C."/>
            <person name="Whyte L.G."/>
        </authorList>
    </citation>
    <scope>NUCLEOTIDE SEQUENCE [LARGE SCALE GENOMIC DNA]</scope>
    <source>
        <strain evidence="3 4">E6.1</strain>
    </source>
</reference>
<organism evidence="3 4">
    <name type="scientific">Sphingomonas glacialis</name>
    <dbReference type="NCBI Taxonomy" id="658225"/>
    <lineage>
        <taxon>Bacteria</taxon>
        <taxon>Pseudomonadati</taxon>
        <taxon>Pseudomonadota</taxon>
        <taxon>Alphaproteobacteria</taxon>
        <taxon>Sphingomonadales</taxon>
        <taxon>Sphingomonadaceae</taxon>
        <taxon>Sphingomonas</taxon>
    </lineage>
</organism>
<gene>
    <name evidence="3" type="ORF">EAH76_06610</name>
</gene>
<name>A0A502FYC4_9SPHN</name>
<keyword evidence="4" id="KW-1185">Reference proteome</keyword>
<dbReference type="RefSeq" id="WP_140849354.1">
    <property type="nucleotide sequence ID" value="NZ_RCZC01000002.1"/>
</dbReference>
<dbReference type="PANTHER" id="PTHR46438">
    <property type="entry name" value="ALPHA/BETA-HYDROLASES SUPERFAMILY PROTEIN"/>
    <property type="match status" value="1"/>
</dbReference>
<dbReference type="InterPro" id="IPR000073">
    <property type="entry name" value="AB_hydrolase_1"/>
</dbReference>
<feature type="domain" description="AB hydrolase-1" evidence="2">
    <location>
        <begin position="65"/>
        <end position="302"/>
    </location>
</feature>
<dbReference type="SUPFAM" id="SSF53474">
    <property type="entry name" value="alpha/beta-Hydrolases"/>
    <property type="match status" value="1"/>
</dbReference>
<evidence type="ECO:0000256" key="1">
    <source>
        <dbReference type="SAM" id="Phobius"/>
    </source>
</evidence>
<dbReference type="InterPro" id="IPR000639">
    <property type="entry name" value="Epox_hydrolase-like"/>
</dbReference>
<keyword evidence="1" id="KW-0472">Membrane</keyword>
<dbReference type="OrthoDB" id="9804723at2"/>
<evidence type="ECO:0000313" key="4">
    <source>
        <dbReference type="Proteomes" id="UP000319931"/>
    </source>
</evidence>
<protein>
    <submittedName>
        <fullName evidence="3">Alpha/beta hydrolase</fullName>
    </submittedName>
</protein>
<dbReference type="Proteomes" id="UP000319931">
    <property type="component" value="Unassembled WGS sequence"/>
</dbReference>
<keyword evidence="3" id="KW-0378">Hydrolase</keyword>
<dbReference type="EMBL" id="RCZC01000002">
    <property type="protein sequence ID" value="TPG54340.1"/>
    <property type="molecule type" value="Genomic_DNA"/>
</dbReference>
<dbReference type="Gene3D" id="3.40.50.1820">
    <property type="entry name" value="alpha/beta hydrolase"/>
    <property type="match status" value="1"/>
</dbReference>
<accession>A0A502FYC4</accession>
<dbReference type="GO" id="GO:0016787">
    <property type="term" value="F:hydrolase activity"/>
    <property type="evidence" value="ECO:0007669"/>
    <property type="project" value="UniProtKB-KW"/>
</dbReference>
<sequence>MRTRVLGAIAAAIFASLFVVFLYFRSPDTDPHAMRAKYGAAPSQFVDLGGGLTVHLRDTGPRGAPVLLLVHGSNASLQTWEPWAQRLQARYRIIRMDLPGHGLTGASPTQDYRPTAYADVVERIRARLAVDRMVVVGNSMGGGVAWHYALAHPEHVHALVLIDSVGQPEPGGSNDAPLAFRIARTPILRNIAAMITPRSLIADSLPQVFGDPRRVDAAMIDRYWELLRYPGNRVATLDRFALPPDVATPAQLAALKMPVLILWGAADHLIPLSSGEWLQRHIPTSRLIVYPGIGHVPMEEHPDQSAADLDRFVAGLREK</sequence>
<comment type="caution">
    <text evidence="3">The sequence shown here is derived from an EMBL/GenBank/DDBJ whole genome shotgun (WGS) entry which is preliminary data.</text>
</comment>
<evidence type="ECO:0000313" key="3">
    <source>
        <dbReference type="EMBL" id="TPG54340.1"/>
    </source>
</evidence>
<dbReference type="PRINTS" id="PR00412">
    <property type="entry name" value="EPOXHYDRLASE"/>
</dbReference>
<dbReference type="PRINTS" id="PR00111">
    <property type="entry name" value="ABHYDROLASE"/>
</dbReference>
<dbReference type="AlphaFoldDB" id="A0A502FYC4"/>
<proteinExistence type="predicted"/>
<dbReference type="InterPro" id="IPR029058">
    <property type="entry name" value="AB_hydrolase_fold"/>
</dbReference>
<keyword evidence="1" id="KW-1133">Transmembrane helix</keyword>
<dbReference type="PANTHER" id="PTHR46438:SF11">
    <property type="entry name" value="LIPASE-RELATED"/>
    <property type="match status" value="1"/>
</dbReference>